<dbReference type="PANTHER" id="PTHR42678">
    <property type="entry name" value="AMIDASE"/>
    <property type="match status" value="1"/>
</dbReference>
<dbReference type="AlphaFoldDB" id="A0A9P8Y2B9"/>
<dbReference type="SUPFAM" id="SSF75304">
    <property type="entry name" value="Amidase signature (AS) enzymes"/>
    <property type="match status" value="1"/>
</dbReference>
<evidence type="ECO:0000313" key="3">
    <source>
        <dbReference type="Proteomes" id="UP000756346"/>
    </source>
</evidence>
<proteinExistence type="predicted"/>
<feature type="domain" description="Amidase" evidence="1">
    <location>
        <begin position="66"/>
        <end position="514"/>
    </location>
</feature>
<sequence length="565" mass="60398">MSARPKTTAWGVFGRASAAVLLATCLIALAQPVYAFQARLDSFDASESTIASVHDALMSGTASCRDIVSSFIARIEAFNPTINAIMTLNPRALEIANLDMRLRVGNTTGKLFCVPVLLKDSFDATPMYTTGSSLALARNLPQADGPVVDAFRKEGAVILGKTSLHEMALEGISVSSLGGQTINPYDHTRTPGGSSGGTGAAVAASFSVFGTGTDTMNSLRSPASANNLVSVRPTRGLISRSGVIPVSHTQDTIGPIARTIDDLAVALTVMASVGSDPSDNVTLMVPADERAKDYSENLHLGQLQGLRIGLLDGFWNHTGSDETTPVNRVMEETLGFLKGQGVRIVNITDSIYNATRIGAALDVQRYEYKEVLDAYLGSPGLEGDGPRSFAELYASKKFFVLPYQYTFIQSALYSSTRNESYKAALHGVNVLAQTLKDTFEENQLSAIMYPEQRNLVVKLGSLSQVGRNGILAALTGHPVVTIPAGFSTPTEDAPLGVPVGLELLGMPYSEDRLLQMAWQITHTRPLRRAPLFSQDMVEMSTYSTVPAIRPAKDNISPSYPIGVLS</sequence>
<accession>A0A9P8Y2B9</accession>
<gene>
    <name evidence="2" type="ORF">B0I36DRAFT_246918</name>
</gene>
<dbReference type="EMBL" id="JAGTJQ010000007">
    <property type="protein sequence ID" value="KAH7027900.1"/>
    <property type="molecule type" value="Genomic_DNA"/>
</dbReference>
<dbReference type="Pfam" id="PF01425">
    <property type="entry name" value="Amidase"/>
    <property type="match status" value="1"/>
</dbReference>
<dbReference type="Proteomes" id="UP000756346">
    <property type="component" value="Unassembled WGS sequence"/>
</dbReference>
<keyword evidence="3" id="KW-1185">Reference proteome</keyword>
<dbReference type="GeneID" id="70179811"/>
<comment type="caution">
    <text evidence="2">The sequence shown here is derived from an EMBL/GenBank/DDBJ whole genome shotgun (WGS) entry which is preliminary data.</text>
</comment>
<dbReference type="Gene3D" id="3.90.1300.10">
    <property type="entry name" value="Amidase signature (AS) domain"/>
    <property type="match status" value="1"/>
</dbReference>
<dbReference type="InterPro" id="IPR023631">
    <property type="entry name" value="Amidase_dom"/>
</dbReference>
<dbReference type="RefSeq" id="XP_046010699.1">
    <property type="nucleotide sequence ID" value="XM_046150265.1"/>
</dbReference>
<dbReference type="InterPro" id="IPR036928">
    <property type="entry name" value="AS_sf"/>
</dbReference>
<organism evidence="2 3">
    <name type="scientific">Microdochium trichocladiopsis</name>
    <dbReference type="NCBI Taxonomy" id="1682393"/>
    <lineage>
        <taxon>Eukaryota</taxon>
        <taxon>Fungi</taxon>
        <taxon>Dikarya</taxon>
        <taxon>Ascomycota</taxon>
        <taxon>Pezizomycotina</taxon>
        <taxon>Sordariomycetes</taxon>
        <taxon>Xylariomycetidae</taxon>
        <taxon>Xylariales</taxon>
        <taxon>Microdochiaceae</taxon>
        <taxon>Microdochium</taxon>
    </lineage>
</organism>
<name>A0A9P8Y2B9_9PEZI</name>
<dbReference type="PANTHER" id="PTHR42678:SF5">
    <property type="entry name" value="GLUTAMYL-TRNA(GLN) AMIDOTRANSFERASE SUBUNIT A"/>
    <property type="match status" value="1"/>
</dbReference>
<evidence type="ECO:0000313" key="2">
    <source>
        <dbReference type="EMBL" id="KAH7027900.1"/>
    </source>
</evidence>
<dbReference type="OrthoDB" id="566138at2759"/>
<evidence type="ECO:0000259" key="1">
    <source>
        <dbReference type="Pfam" id="PF01425"/>
    </source>
</evidence>
<protein>
    <submittedName>
        <fullName evidence="2">Amidase signature domain-containing protein</fullName>
    </submittedName>
</protein>
<reference evidence="2" key="1">
    <citation type="journal article" date="2021" name="Nat. Commun.">
        <title>Genetic determinants of endophytism in the Arabidopsis root mycobiome.</title>
        <authorList>
            <person name="Mesny F."/>
            <person name="Miyauchi S."/>
            <person name="Thiergart T."/>
            <person name="Pickel B."/>
            <person name="Atanasova L."/>
            <person name="Karlsson M."/>
            <person name="Huettel B."/>
            <person name="Barry K.W."/>
            <person name="Haridas S."/>
            <person name="Chen C."/>
            <person name="Bauer D."/>
            <person name="Andreopoulos W."/>
            <person name="Pangilinan J."/>
            <person name="LaButti K."/>
            <person name="Riley R."/>
            <person name="Lipzen A."/>
            <person name="Clum A."/>
            <person name="Drula E."/>
            <person name="Henrissat B."/>
            <person name="Kohler A."/>
            <person name="Grigoriev I.V."/>
            <person name="Martin F.M."/>
            <person name="Hacquard S."/>
        </authorList>
    </citation>
    <scope>NUCLEOTIDE SEQUENCE</scope>
    <source>
        <strain evidence="2">MPI-CAGE-CH-0230</strain>
    </source>
</reference>